<name>A0A6C0J109_9ZZZZ</name>
<organism evidence="1">
    <name type="scientific">viral metagenome</name>
    <dbReference type="NCBI Taxonomy" id="1070528"/>
    <lineage>
        <taxon>unclassified sequences</taxon>
        <taxon>metagenomes</taxon>
        <taxon>organismal metagenomes</taxon>
    </lineage>
</organism>
<reference evidence="1" key="1">
    <citation type="journal article" date="2020" name="Nature">
        <title>Giant virus diversity and host interactions through global metagenomics.</title>
        <authorList>
            <person name="Schulz F."/>
            <person name="Roux S."/>
            <person name="Paez-Espino D."/>
            <person name="Jungbluth S."/>
            <person name="Walsh D.A."/>
            <person name="Denef V.J."/>
            <person name="McMahon K.D."/>
            <person name="Konstantinidis K.T."/>
            <person name="Eloe-Fadrosh E.A."/>
            <person name="Kyrpides N.C."/>
            <person name="Woyke T."/>
        </authorList>
    </citation>
    <scope>NUCLEOTIDE SEQUENCE</scope>
    <source>
        <strain evidence="1">GVMAG-M-3300025699-48</strain>
    </source>
</reference>
<proteinExistence type="predicted"/>
<accession>A0A6C0J109</accession>
<dbReference type="SUPFAM" id="SSF57783">
    <property type="entry name" value="Zinc beta-ribbon"/>
    <property type="match status" value="1"/>
</dbReference>
<evidence type="ECO:0000313" key="1">
    <source>
        <dbReference type="EMBL" id="QHT99328.1"/>
    </source>
</evidence>
<dbReference type="EMBL" id="MN740307">
    <property type="protein sequence ID" value="QHT99328.1"/>
    <property type="molecule type" value="Genomic_DNA"/>
</dbReference>
<dbReference type="Gene3D" id="2.20.25.10">
    <property type="match status" value="2"/>
</dbReference>
<sequence>MKFCEQCDNMYYISINEDDPNKLEHFCRNCKNIDNTIMQDGGCILNVQTKNEEQHFNRIINKYTKHDPTLPRIYNMKCPNNNCKSNKNTPSTNPEVVYMRYNDADMKYLYICTDCDNSWKTDQII</sequence>
<evidence type="ECO:0008006" key="2">
    <source>
        <dbReference type="Google" id="ProtNLM"/>
    </source>
</evidence>
<protein>
    <recommendedName>
        <fullName evidence="2">DNA-directed RNA polymerase M/15kDa subunit domain-containing protein</fullName>
    </recommendedName>
</protein>
<dbReference type="AlphaFoldDB" id="A0A6C0J109"/>